<protein>
    <submittedName>
        <fullName evidence="1">Uncharacterized protein</fullName>
    </submittedName>
</protein>
<dbReference type="HOGENOM" id="CLU_1750776_0_0_1"/>
<accession>A0A0C2ZAU6</accession>
<dbReference type="EMBL" id="KN822078">
    <property type="protein sequence ID" value="KIM58998.1"/>
    <property type="molecule type" value="Genomic_DNA"/>
</dbReference>
<organism evidence="1 2">
    <name type="scientific">Scleroderma citrinum Foug A</name>
    <dbReference type="NCBI Taxonomy" id="1036808"/>
    <lineage>
        <taxon>Eukaryota</taxon>
        <taxon>Fungi</taxon>
        <taxon>Dikarya</taxon>
        <taxon>Basidiomycota</taxon>
        <taxon>Agaricomycotina</taxon>
        <taxon>Agaricomycetes</taxon>
        <taxon>Agaricomycetidae</taxon>
        <taxon>Boletales</taxon>
        <taxon>Sclerodermatineae</taxon>
        <taxon>Sclerodermataceae</taxon>
        <taxon>Scleroderma</taxon>
    </lineage>
</organism>
<evidence type="ECO:0000313" key="2">
    <source>
        <dbReference type="Proteomes" id="UP000053989"/>
    </source>
</evidence>
<dbReference type="AlphaFoldDB" id="A0A0C2ZAU6"/>
<reference evidence="1 2" key="1">
    <citation type="submission" date="2014-04" db="EMBL/GenBank/DDBJ databases">
        <authorList>
            <consortium name="DOE Joint Genome Institute"/>
            <person name="Kuo A."/>
            <person name="Kohler A."/>
            <person name="Nagy L.G."/>
            <person name="Floudas D."/>
            <person name="Copeland A."/>
            <person name="Barry K.W."/>
            <person name="Cichocki N."/>
            <person name="Veneault-Fourrey C."/>
            <person name="LaButti K."/>
            <person name="Lindquist E.A."/>
            <person name="Lipzen A."/>
            <person name="Lundell T."/>
            <person name="Morin E."/>
            <person name="Murat C."/>
            <person name="Sun H."/>
            <person name="Tunlid A."/>
            <person name="Henrissat B."/>
            <person name="Grigoriev I.V."/>
            <person name="Hibbett D.S."/>
            <person name="Martin F."/>
            <person name="Nordberg H.P."/>
            <person name="Cantor M.N."/>
            <person name="Hua S.X."/>
        </authorList>
    </citation>
    <scope>NUCLEOTIDE SEQUENCE [LARGE SCALE GENOMIC DNA]</scope>
    <source>
        <strain evidence="1 2">Foug A</strain>
    </source>
</reference>
<gene>
    <name evidence="1" type="ORF">SCLCIDRAFT_1041951</name>
</gene>
<reference evidence="2" key="2">
    <citation type="submission" date="2015-01" db="EMBL/GenBank/DDBJ databases">
        <title>Evolutionary Origins and Diversification of the Mycorrhizal Mutualists.</title>
        <authorList>
            <consortium name="DOE Joint Genome Institute"/>
            <consortium name="Mycorrhizal Genomics Consortium"/>
            <person name="Kohler A."/>
            <person name="Kuo A."/>
            <person name="Nagy L.G."/>
            <person name="Floudas D."/>
            <person name="Copeland A."/>
            <person name="Barry K.W."/>
            <person name="Cichocki N."/>
            <person name="Veneault-Fourrey C."/>
            <person name="LaButti K."/>
            <person name="Lindquist E.A."/>
            <person name="Lipzen A."/>
            <person name="Lundell T."/>
            <person name="Morin E."/>
            <person name="Murat C."/>
            <person name="Riley R."/>
            <person name="Ohm R."/>
            <person name="Sun H."/>
            <person name="Tunlid A."/>
            <person name="Henrissat B."/>
            <person name="Grigoriev I.V."/>
            <person name="Hibbett D.S."/>
            <person name="Martin F."/>
        </authorList>
    </citation>
    <scope>NUCLEOTIDE SEQUENCE [LARGE SCALE GENOMIC DNA]</scope>
    <source>
        <strain evidence="2">Foug A</strain>
    </source>
</reference>
<name>A0A0C2ZAU6_9AGAM</name>
<evidence type="ECO:0000313" key="1">
    <source>
        <dbReference type="EMBL" id="KIM58998.1"/>
    </source>
</evidence>
<sequence>MRKQCSCVPLIPPSHPFILRALHLSSSMPCKSLLRAHELAFSFIHSHHSLYGFCIACKEIYFASNVNCAGQAERWKEDTRGGYGRRLNSVPLWCAELIKIHVLACVSMTHSMSERRVERKDTLVGSLHRLSLLWLTVRQNQDWARCMNR</sequence>
<keyword evidence="2" id="KW-1185">Reference proteome</keyword>
<dbReference type="InParanoid" id="A0A0C2ZAU6"/>
<dbReference type="Proteomes" id="UP000053989">
    <property type="component" value="Unassembled WGS sequence"/>
</dbReference>
<proteinExistence type="predicted"/>